<proteinExistence type="predicted"/>
<feature type="region of interest" description="Disordered" evidence="1">
    <location>
        <begin position="72"/>
        <end position="120"/>
    </location>
</feature>
<dbReference type="AlphaFoldDB" id="A0A1I6HUB6"/>
<dbReference type="PANTHER" id="PTHR41771">
    <property type="entry name" value="MEMBRANE PROTEIN-RELATED"/>
    <property type="match status" value="1"/>
</dbReference>
<keyword evidence="2" id="KW-0812">Transmembrane</keyword>
<gene>
    <name evidence="3" type="ORF">SAMN04488591_2166</name>
</gene>
<feature type="transmembrane region" description="Helical" evidence="2">
    <location>
        <begin position="274"/>
        <end position="296"/>
    </location>
</feature>
<evidence type="ECO:0000313" key="3">
    <source>
        <dbReference type="EMBL" id="SFR58051.1"/>
    </source>
</evidence>
<feature type="transmembrane region" description="Helical" evidence="2">
    <location>
        <begin position="316"/>
        <end position="334"/>
    </location>
</feature>
<feature type="transmembrane region" description="Helical" evidence="2">
    <location>
        <begin position="221"/>
        <end position="241"/>
    </location>
</feature>
<protein>
    <submittedName>
        <fullName evidence="3">YibE/F-like protein</fullName>
    </submittedName>
</protein>
<feature type="transmembrane region" description="Helical" evidence="2">
    <location>
        <begin position="247"/>
        <end position="265"/>
    </location>
</feature>
<dbReference type="RefSeq" id="WP_220387862.1">
    <property type="nucleotide sequence ID" value="NZ_FOYR01000002.1"/>
</dbReference>
<accession>A0A1I6HUB6</accession>
<dbReference type="EMBL" id="FOYR01000002">
    <property type="protein sequence ID" value="SFR58051.1"/>
    <property type="molecule type" value="Genomic_DNA"/>
</dbReference>
<name>A0A1I6HUB6_9MICO</name>
<organism evidence="3 4">
    <name type="scientific">Microbacterium azadirachtae</name>
    <dbReference type="NCBI Taxonomy" id="582680"/>
    <lineage>
        <taxon>Bacteria</taxon>
        <taxon>Bacillati</taxon>
        <taxon>Actinomycetota</taxon>
        <taxon>Actinomycetes</taxon>
        <taxon>Micrococcales</taxon>
        <taxon>Microbacteriaceae</taxon>
        <taxon>Microbacterium</taxon>
    </lineage>
</organism>
<feature type="transmembrane region" description="Helical" evidence="2">
    <location>
        <begin position="199"/>
        <end position="216"/>
    </location>
</feature>
<evidence type="ECO:0000313" key="4">
    <source>
        <dbReference type="Proteomes" id="UP000198877"/>
    </source>
</evidence>
<keyword evidence="2" id="KW-1133">Transmembrane helix</keyword>
<dbReference type="Pfam" id="PF07907">
    <property type="entry name" value="YibE_F"/>
    <property type="match status" value="1"/>
</dbReference>
<reference evidence="4" key="1">
    <citation type="submission" date="2016-10" db="EMBL/GenBank/DDBJ databases">
        <authorList>
            <person name="Varghese N."/>
            <person name="Submissions S."/>
        </authorList>
    </citation>
    <scope>NUCLEOTIDE SEQUENCE [LARGE SCALE GENOMIC DNA]</scope>
    <source>
        <strain evidence="4">CL127</strain>
    </source>
</reference>
<dbReference type="InterPro" id="IPR012507">
    <property type="entry name" value="YibE_F"/>
</dbReference>
<dbReference type="PANTHER" id="PTHR41771:SF1">
    <property type="entry name" value="MEMBRANE PROTEIN"/>
    <property type="match status" value="1"/>
</dbReference>
<dbReference type="Proteomes" id="UP000198877">
    <property type="component" value="Unassembled WGS sequence"/>
</dbReference>
<feature type="transmembrane region" description="Helical" evidence="2">
    <location>
        <begin position="415"/>
        <end position="439"/>
    </location>
</feature>
<feature type="transmembrane region" description="Helical" evidence="2">
    <location>
        <begin position="24"/>
        <end position="44"/>
    </location>
</feature>
<feature type="transmembrane region" description="Helical" evidence="2">
    <location>
        <begin position="372"/>
        <end position="395"/>
    </location>
</feature>
<feature type="compositionally biased region" description="Gly residues" evidence="1">
    <location>
        <begin position="85"/>
        <end position="120"/>
    </location>
</feature>
<sequence>MGHGHEHDSAALRQVEVARTPRRILLAVLIVVGVATIVGLLLLWPSAERPGGAPASGSPVAKTTYPTGEILRMSDCATPGPSAPSGGGTGSGATGGSGGTGSGATGGSGGTGSGATGGSGAGGTSPAACAIAQVRIENGARAGETVRIMLNGPFARAGLHPGDRLELMVIALPTHSSIVQPGGVDPGISAFGVVRTVPLAVWAGLFALVVIVVGLLRGLLALVGLVFSGAMIVMFLLPALLHAEPAMAVALVGASAILYVVLYLAHGLSMRTSAALAGTLAGVAITAVLAQLAVGTTRLSGLDESAGFLAPMVPQVDFHGLLTCAIIIAGLGVLNDVTITQSSAVWELRAVAPELSRRQLFGRAMRIGRDHIASTIYTIVFAYVGASLSVVLLLYVYDQPMMNMLGLEDIATEIVRTLCSGIGLVLAVPLTTAIAVALLPPRSAVTGESIPVPLGEDDADTVEWLRTLRTVEAPTIVAPDPRTGG</sequence>
<evidence type="ECO:0000256" key="2">
    <source>
        <dbReference type="SAM" id="Phobius"/>
    </source>
</evidence>
<keyword evidence="2" id="KW-0472">Membrane</keyword>
<evidence type="ECO:0000256" key="1">
    <source>
        <dbReference type="SAM" id="MobiDB-lite"/>
    </source>
</evidence>